<evidence type="ECO:0000313" key="3">
    <source>
        <dbReference type="Proteomes" id="UP000001064"/>
    </source>
</evidence>
<dbReference type="InParanoid" id="F0ZB78"/>
<keyword evidence="3" id="KW-1185">Reference proteome</keyword>
<sequence length="570" mass="63759">MTINNNNDNINNNINSINLGTNNSKIPNVEDDHDIYFVDHDSRTSFHRGLVISCVFIDLRIDPKKNCVLYCKKLYSPRENQNVYHVGKTKLSLNTIEKRASFIISEFRDKYNMVTNNCYTFCYEVAIDIVDDKKKFKKNVPVTWDIFKSSKTIGSSILMDFKELDTKISEIKIKMGDSIKNFPFGDFVFQEGGFVHVNKYITPNNIDQSDYSKINNNNKNNNNNNLTIINNKDQSKNDNNNSNGDNNDSSIKNKSKHKKNTLIYKEKDKNVPDASSKYNNSQICSNLSGFSGPNNYNINTSYNYVNNQINNTPMNFTYYPNSNNSNTPNNFSKSPTINNPGNFTNIKGCPMNYSNGAGNHNMNSNNPSMNSNNPINCSNSSTSPSNPLNLTNNIYLPPMNYSNGAGIPNCNNSNTPNNIMNGFSNANSGNINSSNNLNNSNNHVDPNSYHLNHNYAIMQNGVPNNPNIHSNNHTNSNIGNNNNSGLKTSSSPSGHSNHPPTGSPPQPNSGYHSPNANTNIKVKNDNEKIKCPKCNTFYSPTGSSHSQYCSTKAELEKNSNFYNKNNKPFK</sequence>
<accession>F0ZB78</accession>
<feature type="compositionally biased region" description="Low complexity" evidence="1">
    <location>
        <begin position="213"/>
        <end position="252"/>
    </location>
</feature>
<dbReference type="AlphaFoldDB" id="F0ZB78"/>
<proteinExistence type="predicted"/>
<feature type="region of interest" description="Disordered" evidence="1">
    <location>
        <begin position="211"/>
        <end position="277"/>
    </location>
</feature>
<gene>
    <name evidence="2" type="ORF">DICPUDRAFT_148473</name>
</gene>
<dbReference type="KEGG" id="dpp:DICPUDRAFT_148473"/>
<feature type="region of interest" description="Disordered" evidence="1">
    <location>
        <begin position="430"/>
        <end position="449"/>
    </location>
</feature>
<name>F0ZB78_DICPU</name>
<feature type="compositionally biased region" description="Low complexity" evidence="1">
    <location>
        <begin position="460"/>
        <end position="500"/>
    </location>
</feature>
<dbReference type="Proteomes" id="UP000001064">
    <property type="component" value="Unassembled WGS sequence"/>
</dbReference>
<reference evidence="3" key="1">
    <citation type="journal article" date="2011" name="Genome Biol.">
        <title>Comparative genomics of the social amoebae Dictyostelium discoideum and Dictyostelium purpureum.</title>
        <authorList>
            <consortium name="US DOE Joint Genome Institute (JGI-PGF)"/>
            <person name="Sucgang R."/>
            <person name="Kuo A."/>
            <person name="Tian X."/>
            <person name="Salerno W."/>
            <person name="Parikh A."/>
            <person name="Feasley C.L."/>
            <person name="Dalin E."/>
            <person name="Tu H."/>
            <person name="Huang E."/>
            <person name="Barry K."/>
            <person name="Lindquist E."/>
            <person name="Shapiro H."/>
            <person name="Bruce D."/>
            <person name="Schmutz J."/>
            <person name="Salamov A."/>
            <person name="Fey P."/>
            <person name="Gaudet P."/>
            <person name="Anjard C."/>
            <person name="Babu M.M."/>
            <person name="Basu S."/>
            <person name="Bushmanova Y."/>
            <person name="van der Wel H."/>
            <person name="Katoh-Kurasawa M."/>
            <person name="Dinh C."/>
            <person name="Coutinho P.M."/>
            <person name="Saito T."/>
            <person name="Elias M."/>
            <person name="Schaap P."/>
            <person name="Kay R.R."/>
            <person name="Henrissat B."/>
            <person name="Eichinger L."/>
            <person name="Rivero F."/>
            <person name="Putnam N.H."/>
            <person name="West C.M."/>
            <person name="Loomis W.F."/>
            <person name="Chisholm R.L."/>
            <person name="Shaulsky G."/>
            <person name="Strassmann J.E."/>
            <person name="Queller D.C."/>
            <person name="Kuspa A."/>
            <person name="Grigoriev I.V."/>
        </authorList>
    </citation>
    <scope>NUCLEOTIDE SEQUENCE [LARGE SCALE GENOMIC DNA]</scope>
    <source>
        <strain evidence="3">QSDP1</strain>
    </source>
</reference>
<organism evidence="2 3">
    <name type="scientific">Dictyostelium purpureum</name>
    <name type="common">Slime mold</name>
    <dbReference type="NCBI Taxonomy" id="5786"/>
    <lineage>
        <taxon>Eukaryota</taxon>
        <taxon>Amoebozoa</taxon>
        <taxon>Evosea</taxon>
        <taxon>Eumycetozoa</taxon>
        <taxon>Dictyostelia</taxon>
        <taxon>Dictyosteliales</taxon>
        <taxon>Dictyosteliaceae</taxon>
        <taxon>Dictyostelium</taxon>
    </lineage>
</organism>
<feature type="region of interest" description="Disordered" evidence="1">
    <location>
        <begin position="457"/>
        <end position="526"/>
    </location>
</feature>
<feature type="compositionally biased region" description="Low complexity" evidence="1">
    <location>
        <begin position="430"/>
        <end position="448"/>
    </location>
</feature>
<protein>
    <submittedName>
        <fullName evidence="2">Uncharacterized protein</fullName>
    </submittedName>
</protein>
<dbReference type="RefSeq" id="XP_003284689.1">
    <property type="nucleotide sequence ID" value="XM_003284641.1"/>
</dbReference>
<evidence type="ECO:0000256" key="1">
    <source>
        <dbReference type="SAM" id="MobiDB-lite"/>
    </source>
</evidence>
<evidence type="ECO:0000313" key="2">
    <source>
        <dbReference type="EMBL" id="EGC38795.1"/>
    </source>
</evidence>
<dbReference type="VEuPathDB" id="AmoebaDB:DICPUDRAFT_148473"/>
<dbReference type="EMBL" id="GL870969">
    <property type="protein sequence ID" value="EGC38795.1"/>
    <property type="molecule type" value="Genomic_DNA"/>
</dbReference>
<feature type="compositionally biased region" description="Polar residues" evidence="1">
    <location>
        <begin position="508"/>
        <end position="521"/>
    </location>
</feature>
<dbReference type="GeneID" id="10506545"/>